<feature type="binding site" evidence="6">
    <location>
        <position position="89"/>
    </location>
    <ligand>
        <name>Fe cation</name>
        <dbReference type="ChEBI" id="CHEBI:24875"/>
        <label>1</label>
    </ligand>
</feature>
<dbReference type="SUPFAM" id="SSF47240">
    <property type="entry name" value="Ferritin-like"/>
    <property type="match status" value="1"/>
</dbReference>
<dbReference type="Pfam" id="PF00210">
    <property type="entry name" value="Ferritin"/>
    <property type="match status" value="1"/>
</dbReference>
<evidence type="ECO:0000256" key="1">
    <source>
        <dbReference type="ARBA" id="ARBA00006950"/>
    </source>
</evidence>
<dbReference type="CDD" id="cd01055">
    <property type="entry name" value="Nonheme_Ferritin"/>
    <property type="match status" value="1"/>
</dbReference>
<comment type="function">
    <text evidence="7">Iron-storage protein.</text>
</comment>
<dbReference type="GO" id="GO:0008199">
    <property type="term" value="F:ferric iron binding"/>
    <property type="evidence" value="ECO:0007669"/>
    <property type="project" value="InterPro"/>
</dbReference>
<comment type="subcellular location">
    <subcellularLocation>
        <location evidence="7">Cytoplasm</location>
    </subcellularLocation>
</comment>
<dbReference type="EMBL" id="CP073355">
    <property type="protein sequence ID" value="URA11386.1"/>
    <property type="molecule type" value="Genomic_DNA"/>
</dbReference>
<accession>A0AAX3BJ92</accession>
<evidence type="ECO:0000256" key="7">
    <source>
        <dbReference type="RuleBase" id="RU361145"/>
    </source>
</evidence>
<keyword evidence="7" id="KW-0963">Cytoplasm</keyword>
<feature type="binding site" evidence="6">
    <location>
        <position position="45"/>
    </location>
    <ligand>
        <name>Fe cation</name>
        <dbReference type="ChEBI" id="CHEBI:24875"/>
        <label>1</label>
    </ligand>
</feature>
<evidence type="ECO:0000256" key="3">
    <source>
        <dbReference type="ARBA" id="ARBA00022723"/>
    </source>
</evidence>
<dbReference type="GO" id="GO:0006879">
    <property type="term" value="P:intracellular iron ion homeostasis"/>
    <property type="evidence" value="ECO:0007669"/>
    <property type="project" value="UniProtKB-KW"/>
</dbReference>
<sequence length="157" mass="18413">MNDKLNTQIQEELYSAYLYLAMAAWCDEESWTGSAHWFRKQAQEEINHAMKFYHYIVEKGGRAIMEAIEKPPVEWKDLLAVFEAAYEHELTVTKRIHDLVAYAREVNDYATEQMLQWFVAEQVEEEAQTFEIVQKLKKIGESNSGKLYLDGKLGKRE</sequence>
<keyword evidence="4" id="KW-0560">Oxidoreductase</keyword>
<dbReference type="InterPro" id="IPR009078">
    <property type="entry name" value="Ferritin-like_SF"/>
</dbReference>
<keyword evidence="10" id="KW-1185">Reference proteome</keyword>
<dbReference type="GO" id="GO:0005829">
    <property type="term" value="C:cytosol"/>
    <property type="evidence" value="ECO:0007669"/>
    <property type="project" value="TreeGrafter"/>
</dbReference>
<dbReference type="InterPro" id="IPR012347">
    <property type="entry name" value="Ferritin-like"/>
</dbReference>
<dbReference type="InterPro" id="IPR008331">
    <property type="entry name" value="Ferritin_DPS_dom"/>
</dbReference>
<evidence type="ECO:0000259" key="8">
    <source>
        <dbReference type="PROSITE" id="PS50905"/>
    </source>
</evidence>
<feature type="binding site" evidence="6">
    <location>
        <position position="48"/>
    </location>
    <ligand>
        <name>Fe cation</name>
        <dbReference type="ChEBI" id="CHEBI:24875"/>
        <label>1</label>
    </ligand>
</feature>
<dbReference type="GO" id="GO:0008198">
    <property type="term" value="F:ferrous iron binding"/>
    <property type="evidence" value="ECO:0007669"/>
    <property type="project" value="TreeGrafter"/>
</dbReference>
<dbReference type="AlphaFoldDB" id="A0AAX3BJ92"/>
<dbReference type="InterPro" id="IPR001519">
    <property type="entry name" value="Ferritin"/>
</dbReference>
<comment type="similarity">
    <text evidence="1 7">Belongs to the ferritin family. Prokaryotic subfamily.</text>
</comment>
<dbReference type="Gene3D" id="1.20.1260.10">
    <property type="match status" value="1"/>
</dbReference>
<feature type="domain" description="Ferritin-like diiron" evidence="8">
    <location>
        <begin position="1"/>
        <end position="140"/>
    </location>
</feature>
<dbReference type="PANTHER" id="PTHR11431:SF127">
    <property type="entry name" value="BACTERIAL NON-HEME FERRITIN"/>
    <property type="match status" value="1"/>
</dbReference>
<feature type="binding site" evidence="6">
    <location>
        <position position="12"/>
    </location>
    <ligand>
        <name>Fe cation</name>
        <dbReference type="ChEBI" id="CHEBI:24875"/>
        <label>1</label>
    </ligand>
</feature>
<dbReference type="PANTHER" id="PTHR11431">
    <property type="entry name" value="FERRITIN"/>
    <property type="match status" value="1"/>
</dbReference>
<reference evidence="9" key="1">
    <citation type="submission" date="2021-04" db="EMBL/GenBank/DDBJ databases">
        <authorList>
            <person name="Postec A."/>
        </authorList>
    </citation>
    <scope>NUCLEOTIDE SEQUENCE</scope>
    <source>
        <strain evidence="9">F1F22</strain>
    </source>
</reference>
<dbReference type="GO" id="GO:0042802">
    <property type="term" value="F:identical protein binding"/>
    <property type="evidence" value="ECO:0007669"/>
    <property type="project" value="UniProtKB-ARBA"/>
</dbReference>
<organism evidence="9 10">
    <name type="scientific">Thermospira aquatica</name>
    <dbReference type="NCBI Taxonomy" id="2828656"/>
    <lineage>
        <taxon>Bacteria</taxon>
        <taxon>Pseudomonadati</taxon>
        <taxon>Spirochaetota</taxon>
        <taxon>Spirochaetia</taxon>
        <taxon>Brevinematales</taxon>
        <taxon>Thermospiraceae</taxon>
        <taxon>Thermospira</taxon>
    </lineage>
</organism>
<gene>
    <name evidence="9" type="ORF">KDW03_09055</name>
</gene>
<dbReference type="GO" id="GO:0006826">
    <property type="term" value="P:iron ion transport"/>
    <property type="evidence" value="ECO:0007669"/>
    <property type="project" value="InterPro"/>
</dbReference>
<protein>
    <recommendedName>
        <fullName evidence="7">Ferritin</fullName>
        <ecNumber evidence="7">1.16.3.2</ecNumber>
    </recommendedName>
</protein>
<keyword evidence="2 7" id="KW-0409">Iron storage</keyword>
<dbReference type="Proteomes" id="UP001056539">
    <property type="component" value="Chromosome"/>
</dbReference>
<dbReference type="KEGG" id="taqu:KDW03_09055"/>
<reference evidence="9" key="2">
    <citation type="submission" date="2022-06" db="EMBL/GenBank/DDBJ databases">
        <title>Thermospira aquatica gen. nov., sp. nov.</title>
        <authorList>
            <person name="Ben Ali Gam Z."/>
            <person name="Labat M."/>
        </authorList>
    </citation>
    <scope>NUCLEOTIDE SEQUENCE</scope>
    <source>
        <strain evidence="9">F1F22</strain>
    </source>
</reference>
<evidence type="ECO:0000256" key="2">
    <source>
        <dbReference type="ARBA" id="ARBA00022434"/>
    </source>
</evidence>
<dbReference type="InterPro" id="IPR009040">
    <property type="entry name" value="Ferritin-like_diiron"/>
</dbReference>
<proteinExistence type="inferred from homology"/>
<keyword evidence="5 6" id="KW-0408">Iron</keyword>
<dbReference type="EC" id="1.16.3.2" evidence="7"/>
<comment type="catalytic activity">
    <reaction evidence="7">
        <text>4 Fe(2+) + O2 + 6 H2O = 4 iron(III) oxide-hydroxide + 12 H(+)</text>
        <dbReference type="Rhea" id="RHEA:11972"/>
        <dbReference type="ChEBI" id="CHEBI:15377"/>
        <dbReference type="ChEBI" id="CHEBI:15378"/>
        <dbReference type="ChEBI" id="CHEBI:15379"/>
        <dbReference type="ChEBI" id="CHEBI:29033"/>
        <dbReference type="ChEBI" id="CHEBI:78619"/>
        <dbReference type="EC" id="1.16.3.2"/>
    </reaction>
</comment>
<evidence type="ECO:0000313" key="9">
    <source>
        <dbReference type="EMBL" id="URA11386.1"/>
    </source>
</evidence>
<name>A0AAX3BJ92_9SPIR</name>
<keyword evidence="3 6" id="KW-0479">Metal-binding</keyword>
<evidence type="ECO:0000313" key="10">
    <source>
        <dbReference type="Proteomes" id="UP001056539"/>
    </source>
</evidence>
<evidence type="ECO:0000256" key="5">
    <source>
        <dbReference type="ARBA" id="ARBA00023004"/>
    </source>
</evidence>
<evidence type="ECO:0000256" key="6">
    <source>
        <dbReference type="PIRSR" id="PIRSR601519-1"/>
    </source>
</evidence>
<dbReference type="FunFam" id="1.20.1260.10:FF:000001">
    <property type="entry name" value="Non-heme ferritin"/>
    <property type="match status" value="1"/>
</dbReference>
<dbReference type="InterPro" id="IPR041719">
    <property type="entry name" value="Ferritin_prok"/>
</dbReference>
<dbReference type="PROSITE" id="PS50905">
    <property type="entry name" value="FERRITIN_LIKE"/>
    <property type="match status" value="1"/>
</dbReference>
<dbReference type="GO" id="GO:0004322">
    <property type="term" value="F:ferroxidase activity"/>
    <property type="evidence" value="ECO:0007669"/>
    <property type="project" value="TreeGrafter"/>
</dbReference>
<feature type="binding site" evidence="6">
    <location>
        <position position="122"/>
    </location>
    <ligand>
        <name>Fe cation</name>
        <dbReference type="ChEBI" id="CHEBI:24875"/>
        <label>1</label>
    </ligand>
</feature>
<evidence type="ECO:0000256" key="4">
    <source>
        <dbReference type="ARBA" id="ARBA00023002"/>
    </source>
</evidence>